<sequence>MDWLAGNFAHVDCRGKIVNFHPPNGEGFSFQGGTKGQIRKTCTILSIARALRAIKKGCEALLAFIIDARVGPTKLEDIPIVREFPDVFPDDLPGPPPDREIEFEVSLVPRVTPVSKTPYRMAPAELRELKKQLQELMHKKLIRPSVSPWGAPVLFVKKTDGSLRLCIDYREFNKLTVKNKYPLPRIDDLFDQLKGAQVFSKIDLRSGYHQLRIKADDIAKSAFRTHYGHYEFVVMPFGLTNAPTAFMDLMNRVFKSYLDRFVVVFIDDILVYSASDKMHEEHLRVVLQTLREK</sequence>
<protein>
    <submittedName>
        <fullName evidence="9">Transposon Ty3-G Gag-Pol polyprotein</fullName>
    </submittedName>
</protein>
<gene>
    <name evidence="9" type="ORF">Slati_0796000</name>
</gene>
<evidence type="ECO:0000256" key="4">
    <source>
        <dbReference type="ARBA" id="ARBA00022722"/>
    </source>
</evidence>
<dbReference type="InterPro" id="IPR000477">
    <property type="entry name" value="RT_dom"/>
</dbReference>
<evidence type="ECO:0000256" key="2">
    <source>
        <dbReference type="ARBA" id="ARBA00022679"/>
    </source>
</evidence>
<organism evidence="9">
    <name type="scientific">Sesamum latifolium</name>
    <dbReference type="NCBI Taxonomy" id="2727402"/>
    <lineage>
        <taxon>Eukaryota</taxon>
        <taxon>Viridiplantae</taxon>
        <taxon>Streptophyta</taxon>
        <taxon>Embryophyta</taxon>
        <taxon>Tracheophyta</taxon>
        <taxon>Spermatophyta</taxon>
        <taxon>Magnoliopsida</taxon>
        <taxon>eudicotyledons</taxon>
        <taxon>Gunneridae</taxon>
        <taxon>Pentapetalae</taxon>
        <taxon>asterids</taxon>
        <taxon>lamiids</taxon>
        <taxon>Lamiales</taxon>
        <taxon>Pedaliaceae</taxon>
        <taxon>Sesamum</taxon>
    </lineage>
</organism>
<evidence type="ECO:0000313" key="9">
    <source>
        <dbReference type="EMBL" id="KAL0454568.1"/>
    </source>
</evidence>
<dbReference type="InterPro" id="IPR053134">
    <property type="entry name" value="RNA-dir_DNA_polymerase"/>
</dbReference>
<evidence type="ECO:0000259" key="8">
    <source>
        <dbReference type="PROSITE" id="PS50878"/>
    </source>
</evidence>
<dbReference type="EMBL" id="JACGWN010000003">
    <property type="protein sequence ID" value="KAL0454568.1"/>
    <property type="molecule type" value="Genomic_DNA"/>
</dbReference>
<dbReference type="Gene3D" id="3.30.70.270">
    <property type="match status" value="1"/>
</dbReference>
<comment type="caution">
    <text evidence="9">The sequence shown here is derived from an EMBL/GenBank/DDBJ whole genome shotgun (WGS) entry which is preliminary data.</text>
</comment>
<dbReference type="PROSITE" id="PS50878">
    <property type="entry name" value="RT_POL"/>
    <property type="match status" value="1"/>
</dbReference>
<keyword evidence="6" id="KW-0378">Hydrolase</keyword>
<dbReference type="InterPro" id="IPR043502">
    <property type="entry name" value="DNA/RNA_pol_sf"/>
</dbReference>
<evidence type="ECO:0000256" key="5">
    <source>
        <dbReference type="ARBA" id="ARBA00022759"/>
    </source>
</evidence>
<dbReference type="GO" id="GO:0004519">
    <property type="term" value="F:endonuclease activity"/>
    <property type="evidence" value="ECO:0007669"/>
    <property type="project" value="UniProtKB-KW"/>
</dbReference>
<reference evidence="9" key="2">
    <citation type="journal article" date="2024" name="Plant">
        <title>Genomic evolution and insights into agronomic trait innovations of Sesamum species.</title>
        <authorList>
            <person name="Miao H."/>
            <person name="Wang L."/>
            <person name="Qu L."/>
            <person name="Liu H."/>
            <person name="Sun Y."/>
            <person name="Le M."/>
            <person name="Wang Q."/>
            <person name="Wei S."/>
            <person name="Zheng Y."/>
            <person name="Lin W."/>
            <person name="Duan Y."/>
            <person name="Cao H."/>
            <person name="Xiong S."/>
            <person name="Wang X."/>
            <person name="Wei L."/>
            <person name="Li C."/>
            <person name="Ma Q."/>
            <person name="Ju M."/>
            <person name="Zhao R."/>
            <person name="Li G."/>
            <person name="Mu C."/>
            <person name="Tian Q."/>
            <person name="Mei H."/>
            <person name="Zhang T."/>
            <person name="Gao T."/>
            <person name="Zhang H."/>
        </authorList>
    </citation>
    <scope>NUCLEOTIDE SEQUENCE</scope>
    <source>
        <strain evidence="9">KEN1</strain>
    </source>
</reference>
<keyword evidence="4" id="KW-0540">Nuclease</keyword>
<dbReference type="SUPFAM" id="SSF56672">
    <property type="entry name" value="DNA/RNA polymerases"/>
    <property type="match status" value="1"/>
</dbReference>
<dbReference type="PANTHER" id="PTHR24559">
    <property type="entry name" value="TRANSPOSON TY3-I GAG-POL POLYPROTEIN"/>
    <property type="match status" value="1"/>
</dbReference>
<dbReference type="AlphaFoldDB" id="A0AAW2XLY4"/>
<keyword evidence="7" id="KW-0695">RNA-directed DNA polymerase</keyword>
<dbReference type="CDD" id="cd01647">
    <property type="entry name" value="RT_LTR"/>
    <property type="match status" value="1"/>
</dbReference>
<evidence type="ECO:0000256" key="6">
    <source>
        <dbReference type="ARBA" id="ARBA00022801"/>
    </source>
</evidence>
<dbReference type="GO" id="GO:0006508">
    <property type="term" value="P:proteolysis"/>
    <property type="evidence" value="ECO:0007669"/>
    <property type="project" value="UniProtKB-KW"/>
</dbReference>
<dbReference type="Pfam" id="PF00078">
    <property type="entry name" value="RVT_1"/>
    <property type="match status" value="1"/>
</dbReference>
<evidence type="ECO:0000256" key="3">
    <source>
        <dbReference type="ARBA" id="ARBA00022695"/>
    </source>
</evidence>
<dbReference type="InterPro" id="IPR043128">
    <property type="entry name" value="Rev_trsase/Diguanyl_cyclase"/>
</dbReference>
<dbReference type="PANTHER" id="PTHR24559:SF444">
    <property type="entry name" value="REVERSE TRANSCRIPTASE DOMAIN-CONTAINING PROTEIN"/>
    <property type="match status" value="1"/>
</dbReference>
<keyword evidence="2" id="KW-0808">Transferase</keyword>
<dbReference type="GO" id="GO:0008233">
    <property type="term" value="F:peptidase activity"/>
    <property type="evidence" value="ECO:0007669"/>
    <property type="project" value="UniProtKB-KW"/>
</dbReference>
<name>A0AAW2XLY4_9LAMI</name>
<keyword evidence="3" id="KW-0548">Nucleotidyltransferase</keyword>
<proteinExistence type="predicted"/>
<evidence type="ECO:0000256" key="1">
    <source>
        <dbReference type="ARBA" id="ARBA00022670"/>
    </source>
</evidence>
<feature type="domain" description="Reverse transcriptase" evidence="8">
    <location>
        <begin position="137"/>
        <end position="293"/>
    </location>
</feature>
<reference evidence="9" key="1">
    <citation type="submission" date="2020-06" db="EMBL/GenBank/DDBJ databases">
        <authorList>
            <person name="Li T."/>
            <person name="Hu X."/>
            <person name="Zhang T."/>
            <person name="Song X."/>
            <person name="Zhang H."/>
            <person name="Dai N."/>
            <person name="Sheng W."/>
            <person name="Hou X."/>
            <person name="Wei L."/>
        </authorList>
    </citation>
    <scope>NUCLEOTIDE SEQUENCE</scope>
    <source>
        <strain evidence="9">KEN1</strain>
        <tissue evidence="9">Leaf</tissue>
    </source>
</reference>
<feature type="non-terminal residue" evidence="9">
    <location>
        <position position="1"/>
    </location>
</feature>
<accession>A0AAW2XLY4</accession>
<keyword evidence="5" id="KW-0255">Endonuclease</keyword>
<dbReference type="GO" id="GO:0003964">
    <property type="term" value="F:RNA-directed DNA polymerase activity"/>
    <property type="evidence" value="ECO:0007669"/>
    <property type="project" value="UniProtKB-KW"/>
</dbReference>
<evidence type="ECO:0000256" key="7">
    <source>
        <dbReference type="ARBA" id="ARBA00022918"/>
    </source>
</evidence>
<dbReference type="Gene3D" id="3.10.10.10">
    <property type="entry name" value="HIV Type 1 Reverse Transcriptase, subunit A, domain 1"/>
    <property type="match status" value="1"/>
</dbReference>
<keyword evidence="1" id="KW-0645">Protease</keyword>
<dbReference type="FunFam" id="3.10.10.10:FF:000007">
    <property type="entry name" value="Retrovirus-related Pol polyprotein from transposon 17.6-like Protein"/>
    <property type="match status" value="1"/>
</dbReference>